<comment type="catalytic activity">
    <reaction evidence="11">
        <text>GTP + ATP = 3',3'-cGAMP + 2 diphosphate</text>
        <dbReference type="Rhea" id="RHEA:35647"/>
        <dbReference type="ChEBI" id="CHEBI:30616"/>
        <dbReference type="ChEBI" id="CHEBI:33019"/>
        <dbReference type="ChEBI" id="CHEBI:37565"/>
        <dbReference type="ChEBI" id="CHEBI:71501"/>
    </reaction>
    <physiologicalReaction direction="left-to-right" evidence="11">
        <dbReference type="Rhea" id="RHEA:35648"/>
    </physiologicalReaction>
</comment>
<dbReference type="Proteomes" id="UP000249633">
    <property type="component" value="Unassembled WGS sequence"/>
</dbReference>
<evidence type="ECO:0000256" key="11">
    <source>
        <dbReference type="ARBA" id="ARBA00048304"/>
    </source>
</evidence>
<dbReference type="InterPro" id="IPR040511">
    <property type="entry name" value="AGS_C"/>
</dbReference>
<evidence type="ECO:0000256" key="2">
    <source>
        <dbReference type="ARBA" id="ARBA00022695"/>
    </source>
</evidence>
<evidence type="ECO:0000259" key="12">
    <source>
        <dbReference type="Pfam" id="PF18134"/>
    </source>
</evidence>
<dbReference type="GO" id="GO:0005524">
    <property type="term" value="F:ATP binding"/>
    <property type="evidence" value="ECO:0007669"/>
    <property type="project" value="UniProtKB-KW"/>
</dbReference>
<keyword evidence="6" id="KW-0460">Magnesium</keyword>
<dbReference type="InterPro" id="IPR048445">
    <property type="entry name" value="DncV-like_NTFase"/>
</dbReference>
<evidence type="ECO:0000256" key="6">
    <source>
        <dbReference type="ARBA" id="ARBA00022842"/>
    </source>
</evidence>
<dbReference type="InterPro" id="IPR047805">
    <property type="entry name" value="GAMP_synthase"/>
</dbReference>
<proteinExistence type="predicted"/>
<reference evidence="14 15" key="1">
    <citation type="submission" date="2017-08" db="EMBL/GenBank/DDBJ databases">
        <title>Infants hospitalized years apart are colonized by the same room-sourced microbial strains.</title>
        <authorList>
            <person name="Brooks B."/>
            <person name="Olm M.R."/>
            <person name="Firek B.A."/>
            <person name="Baker R."/>
            <person name="Thomas B.C."/>
            <person name="Morowitz M.J."/>
            <person name="Banfield J.F."/>
        </authorList>
    </citation>
    <scope>NUCLEOTIDE SEQUENCE [LARGE SCALE GENOMIC DNA]</scope>
    <source>
        <strain evidence="14">S2_012_000_R2_81</strain>
    </source>
</reference>
<dbReference type="EMBL" id="QFOD01000029">
    <property type="protein sequence ID" value="PZP27554.1"/>
    <property type="molecule type" value="Genomic_DNA"/>
</dbReference>
<protein>
    <recommendedName>
        <fullName evidence="10">Cyclic GMP-AMP synthase</fullName>
    </recommendedName>
</protein>
<dbReference type="Pfam" id="PF18134">
    <property type="entry name" value="AGS_C"/>
    <property type="match status" value="1"/>
</dbReference>
<evidence type="ECO:0000256" key="10">
    <source>
        <dbReference type="ARBA" id="ARBA00044145"/>
    </source>
</evidence>
<organism evidence="14 15">
    <name type="scientific">Roseateles depolymerans</name>
    <dbReference type="NCBI Taxonomy" id="76731"/>
    <lineage>
        <taxon>Bacteria</taxon>
        <taxon>Pseudomonadati</taxon>
        <taxon>Pseudomonadota</taxon>
        <taxon>Betaproteobacteria</taxon>
        <taxon>Burkholderiales</taxon>
        <taxon>Sphaerotilaceae</taxon>
        <taxon>Roseateles</taxon>
    </lineage>
</organism>
<evidence type="ECO:0000256" key="9">
    <source>
        <dbReference type="ARBA" id="ARBA00023134"/>
    </source>
</evidence>
<dbReference type="NCBIfam" id="NF041078">
    <property type="entry name" value="cGAS"/>
    <property type="match status" value="1"/>
</dbReference>
<feature type="domain" description="Cyclic GMP-AMP synthase DncV-like nucleotidyltransferase" evidence="13">
    <location>
        <begin position="55"/>
        <end position="144"/>
    </location>
</feature>
<dbReference type="GO" id="GO:0140701">
    <property type="term" value="F:3',3'-cyclic GMP-AMP synthase activity"/>
    <property type="evidence" value="ECO:0007669"/>
    <property type="project" value="InterPro"/>
</dbReference>
<dbReference type="Pfam" id="PF21654">
    <property type="entry name" value="DncV-like_NTFase"/>
    <property type="match status" value="1"/>
</dbReference>
<keyword evidence="9" id="KW-0342">GTP-binding</keyword>
<comment type="caution">
    <text evidence="14">The sequence shown here is derived from an EMBL/GenBank/DDBJ whole genome shotgun (WGS) entry which is preliminary data.</text>
</comment>
<sequence length="470" mass="53034">MGHASSLFNGAGEQTLISRVSPTAQQREFLQTSWNALAEHLKGSLKAKHGYTISTWLQGSYKYGTLIKPVHPGEEYDVDLGVYFEWGTGAEAEPAADQLRRWVQQDLVEYQRQCADMRSVAEPPKERCSRASYEHQFHIDTPVYHLNTDTDKRRLACLTKGWEASDPKAFYKWFRDARTGSEREQLRRVIRYLKAWAALSFDDIPDSRPSSILLTVLATEAYPGIGFSLLFGVDDDDALISIIRTMHGRLHRSRVVQNPSTKDQEDLNRMSDEAWDAFLPRLDALLDIADRAADAADEGAAALTWTEAFSFLMPLPNVDEVELVDERTSRAVMQLPDIEIAVYTGTGAQRRLVTRHMNQVAGVIKGCTLVFTIANPFIVPQYATVEWTVRNRGGDADDQSDLGHRKIGMRLLEVEERAEYLGTHHMDCIVRVNGQVYAARRVAVTINAGQHRVNSSPIPSYTRLRLKRGR</sequence>
<dbReference type="GO" id="GO:0046872">
    <property type="term" value="F:metal ion binding"/>
    <property type="evidence" value="ECO:0007669"/>
    <property type="project" value="UniProtKB-KW"/>
</dbReference>
<evidence type="ECO:0000313" key="14">
    <source>
        <dbReference type="EMBL" id="PZP27554.1"/>
    </source>
</evidence>
<dbReference type="CDD" id="cd05400">
    <property type="entry name" value="NT_2-5OAS_ClassI-CCAase"/>
    <property type="match status" value="1"/>
</dbReference>
<name>A0A2W5DCR7_9BURK</name>
<dbReference type="AlphaFoldDB" id="A0A2W5DCR7"/>
<evidence type="ECO:0000256" key="8">
    <source>
        <dbReference type="ARBA" id="ARBA00023118"/>
    </source>
</evidence>
<dbReference type="GO" id="GO:0005525">
    <property type="term" value="F:GTP binding"/>
    <property type="evidence" value="ECO:0007669"/>
    <property type="project" value="UniProtKB-KW"/>
</dbReference>
<keyword evidence="1" id="KW-0808">Transferase</keyword>
<dbReference type="GO" id="GO:0009117">
    <property type="term" value="P:nucleotide metabolic process"/>
    <property type="evidence" value="ECO:0007669"/>
    <property type="project" value="UniProtKB-KW"/>
</dbReference>
<dbReference type="GO" id="GO:0051607">
    <property type="term" value="P:defense response to virus"/>
    <property type="evidence" value="ECO:0007669"/>
    <property type="project" value="UniProtKB-KW"/>
</dbReference>
<keyword evidence="4" id="KW-0547">Nucleotide-binding</keyword>
<keyword evidence="7" id="KW-0546">Nucleotide metabolism</keyword>
<accession>A0A2W5DCR7</accession>
<evidence type="ECO:0000256" key="3">
    <source>
        <dbReference type="ARBA" id="ARBA00022723"/>
    </source>
</evidence>
<keyword evidence="2" id="KW-0548">Nucleotidyltransferase</keyword>
<keyword evidence="3" id="KW-0479">Metal-binding</keyword>
<gene>
    <name evidence="14" type="ORF">DI603_21670</name>
</gene>
<evidence type="ECO:0000256" key="4">
    <source>
        <dbReference type="ARBA" id="ARBA00022741"/>
    </source>
</evidence>
<dbReference type="InterPro" id="IPR006116">
    <property type="entry name" value="NT_2-5OAS_ClassI-CCAase"/>
</dbReference>
<evidence type="ECO:0000256" key="1">
    <source>
        <dbReference type="ARBA" id="ARBA00022679"/>
    </source>
</evidence>
<keyword evidence="8" id="KW-0051">Antiviral defense</keyword>
<keyword evidence="5" id="KW-0067">ATP-binding</keyword>
<evidence type="ECO:0000256" key="7">
    <source>
        <dbReference type="ARBA" id="ARBA00023080"/>
    </source>
</evidence>
<feature type="domain" description="Adenylyl/Guanylyl and SMODS C-terminal sensor" evidence="12">
    <location>
        <begin position="336"/>
        <end position="447"/>
    </location>
</feature>
<evidence type="ECO:0000259" key="13">
    <source>
        <dbReference type="Pfam" id="PF21654"/>
    </source>
</evidence>
<evidence type="ECO:0000256" key="5">
    <source>
        <dbReference type="ARBA" id="ARBA00022840"/>
    </source>
</evidence>
<evidence type="ECO:0000313" key="15">
    <source>
        <dbReference type="Proteomes" id="UP000249633"/>
    </source>
</evidence>